<reference evidence="11 12" key="1">
    <citation type="submission" date="2017-07" db="EMBL/GenBank/DDBJ databases">
        <title>Niveispirillum cyanobacteriorum sp. nov., isolated from cyanobacterial aggregates in a eutrophic lake.</title>
        <authorList>
            <person name="Cai H."/>
        </authorList>
    </citation>
    <scope>NUCLEOTIDE SEQUENCE [LARGE SCALE GENOMIC DNA]</scope>
    <source>
        <strain evidence="12">TH1-14</strain>
    </source>
</reference>
<evidence type="ECO:0000256" key="4">
    <source>
        <dbReference type="ARBA" id="ARBA00022475"/>
    </source>
</evidence>
<feature type="domain" description="Major facilitator superfamily (MFS) profile" evidence="10">
    <location>
        <begin position="32"/>
        <end position="414"/>
    </location>
</feature>
<dbReference type="OrthoDB" id="9800416at2"/>
<keyword evidence="4" id="KW-1003">Cell membrane</keyword>
<dbReference type="Gene3D" id="1.20.1720.10">
    <property type="entry name" value="Multidrug resistance protein D"/>
    <property type="match status" value="1"/>
</dbReference>
<evidence type="ECO:0000256" key="1">
    <source>
        <dbReference type="ARBA" id="ARBA00004651"/>
    </source>
</evidence>
<keyword evidence="7 8" id="KW-0472">Membrane</keyword>
<evidence type="ECO:0000256" key="3">
    <source>
        <dbReference type="ARBA" id="ARBA00022448"/>
    </source>
</evidence>
<keyword evidence="8" id="KW-0997">Cell inner membrane</keyword>
<dbReference type="CDD" id="cd17320">
    <property type="entry name" value="MFS_MdfA_MDR_like"/>
    <property type="match status" value="1"/>
</dbReference>
<feature type="transmembrane region" description="Helical" evidence="8">
    <location>
        <begin position="126"/>
        <end position="147"/>
    </location>
</feature>
<dbReference type="GO" id="GO:0005886">
    <property type="term" value="C:plasma membrane"/>
    <property type="evidence" value="ECO:0007669"/>
    <property type="project" value="UniProtKB-SubCell"/>
</dbReference>
<keyword evidence="5 8" id="KW-0812">Transmembrane</keyword>
<dbReference type="InterPro" id="IPR011701">
    <property type="entry name" value="MFS"/>
</dbReference>
<dbReference type="PANTHER" id="PTHR23502:SF132">
    <property type="entry name" value="POLYAMINE TRANSPORTER 2-RELATED"/>
    <property type="match status" value="1"/>
</dbReference>
<dbReference type="RefSeq" id="WP_094456946.1">
    <property type="nucleotide sequence ID" value="NZ_NOXU01000030.1"/>
</dbReference>
<dbReference type="InterPro" id="IPR020846">
    <property type="entry name" value="MFS_dom"/>
</dbReference>
<dbReference type="PANTHER" id="PTHR23502">
    <property type="entry name" value="MAJOR FACILITATOR SUPERFAMILY"/>
    <property type="match status" value="1"/>
</dbReference>
<feature type="transmembrane region" description="Helical" evidence="8">
    <location>
        <begin position="70"/>
        <end position="89"/>
    </location>
</feature>
<feature type="transmembrane region" description="Helical" evidence="8">
    <location>
        <begin position="159"/>
        <end position="177"/>
    </location>
</feature>
<feature type="transmembrane region" description="Helical" evidence="8">
    <location>
        <begin position="235"/>
        <end position="253"/>
    </location>
</feature>
<accession>A0A255YW90</accession>
<feature type="transmembrane region" description="Helical" evidence="8">
    <location>
        <begin position="101"/>
        <end position="120"/>
    </location>
</feature>
<evidence type="ECO:0000259" key="10">
    <source>
        <dbReference type="PROSITE" id="PS50850"/>
    </source>
</evidence>
<evidence type="ECO:0000313" key="12">
    <source>
        <dbReference type="Proteomes" id="UP000216998"/>
    </source>
</evidence>
<comment type="similarity">
    <text evidence="2 8">Belongs to the major facilitator superfamily. Bcr/CmlA family.</text>
</comment>
<evidence type="ECO:0000313" key="11">
    <source>
        <dbReference type="EMBL" id="OYQ33503.1"/>
    </source>
</evidence>
<dbReference type="NCBIfam" id="TIGR00710">
    <property type="entry name" value="efflux_Bcr_CflA"/>
    <property type="match status" value="1"/>
</dbReference>
<evidence type="ECO:0000256" key="2">
    <source>
        <dbReference type="ARBA" id="ARBA00006236"/>
    </source>
</evidence>
<dbReference type="PROSITE" id="PS50850">
    <property type="entry name" value="MFS"/>
    <property type="match status" value="1"/>
</dbReference>
<proteinExistence type="inferred from homology"/>
<feature type="transmembrane region" description="Helical" evidence="8">
    <location>
        <begin position="306"/>
        <end position="328"/>
    </location>
</feature>
<evidence type="ECO:0000256" key="5">
    <source>
        <dbReference type="ARBA" id="ARBA00022692"/>
    </source>
</evidence>
<comment type="caution">
    <text evidence="11">The sequence shown here is derived from an EMBL/GenBank/DDBJ whole genome shotgun (WGS) entry which is preliminary data.</text>
</comment>
<dbReference type="Proteomes" id="UP000216998">
    <property type="component" value="Unassembled WGS sequence"/>
</dbReference>
<comment type="subcellular location">
    <subcellularLocation>
        <location evidence="8">Cell inner membrane</location>
        <topology evidence="8">Multi-pass membrane protein</topology>
    </subcellularLocation>
    <subcellularLocation>
        <location evidence="1">Cell membrane</location>
        <topology evidence="1">Multi-pass membrane protein</topology>
    </subcellularLocation>
</comment>
<feature type="region of interest" description="Disordered" evidence="9">
    <location>
        <begin position="1"/>
        <end position="20"/>
    </location>
</feature>
<dbReference type="EMBL" id="NOXU01000030">
    <property type="protein sequence ID" value="OYQ33503.1"/>
    <property type="molecule type" value="Genomic_DNA"/>
</dbReference>
<feature type="transmembrane region" description="Helical" evidence="8">
    <location>
        <begin position="32"/>
        <end position="50"/>
    </location>
</feature>
<dbReference type="Pfam" id="PF07690">
    <property type="entry name" value="MFS_1"/>
    <property type="match status" value="1"/>
</dbReference>
<name>A0A255YW90_9PROT</name>
<dbReference type="GO" id="GO:0042910">
    <property type="term" value="F:xenobiotic transmembrane transporter activity"/>
    <property type="evidence" value="ECO:0007669"/>
    <property type="project" value="InterPro"/>
</dbReference>
<keyword evidence="3 8" id="KW-0813">Transport</keyword>
<evidence type="ECO:0000256" key="9">
    <source>
        <dbReference type="SAM" id="MobiDB-lite"/>
    </source>
</evidence>
<protein>
    <recommendedName>
        <fullName evidence="8">Bcr/CflA family efflux transporter</fullName>
    </recommendedName>
</protein>
<evidence type="ECO:0000256" key="6">
    <source>
        <dbReference type="ARBA" id="ARBA00022989"/>
    </source>
</evidence>
<dbReference type="NCBIfam" id="NF008314">
    <property type="entry name" value="PRK11102.1"/>
    <property type="match status" value="1"/>
</dbReference>
<dbReference type="GO" id="GO:0015385">
    <property type="term" value="F:sodium:proton antiporter activity"/>
    <property type="evidence" value="ECO:0007669"/>
    <property type="project" value="TreeGrafter"/>
</dbReference>
<dbReference type="AlphaFoldDB" id="A0A255YW90"/>
<dbReference type="GO" id="GO:1990961">
    <property type="term" value="P:xenobiotic detoxification by transmembrane export across the plasma membrane"/>
    <property type="evidence" value="ECO:0007669"/>
    <property type="project" value="InterPro"/>
</dbReference>
<feature type="transmembrane region" description="Helical" evidence="8">
    <location>
        <begin position="273"/>
        <end position="294"/>
    </location>
</feature>
<gene>
    <name evidence="11" type="ORF">CHU95_13995</name>
</gene>
<sequence length="414" mass="42430">MRSVDIGNNPTEQTAGGQAVAIPGGLPPGTSFTWFVVVMGFLTMFGPMAIDMYLPALPAIGADLNADQAAVQMTLSIFLIGYGAGQLLWGPLGDRYGRKGPAALGVALFILASAGCALAPDIWSLTAWRFLHGVGACAAPVIARAMVRDSFDRDRGASVMSLMMLVMGVAPMLAPLAGGQVLDQAGWRGIFWCLAGFGLLAGLGLLTVKETARPMGSRSGGLLSNYALLLLDRRFMGYALSSGFVFAGMFAYISGTPFVYIEHFGVAPEHFGFLFGVNVVALMIANIVNSRLVLRHGVDRMMGWGILATAGIGAVLIVTGGFGIGGVYGVAIPLFFYLGALGLVGANGMAGSLAAFPHMAGTASSLSGALQLTIGALAGGIVGALSTGGSPLPMCAVLCGCALAGLASDRLLKR</sequence>
<dbReference type="SUPFAM" id="SSF103473">
    <property type="entry name" value="MFS general substrate transporter"/>
    <property type="match status" value="1"/>
</dbReference>
<feature type="transmembrane region" description="Helical" evidence="8">
    <location>
        <begin position="391"/>
        <end position="412"/>
    </location>
</feature>
<dbReference type="FunFam" id="1.20.1720.10:FF:000005">
    <property type="entry name" value="Bcr/CflA family efflux transporter"/>
    <property type="match status" value="1"/>
</dbReference>
<dbReference type="InterPro" id="IPR036259">
    <property type="entry name" value="MFS_trans_sf"/>
</dbReference>
<keyword evidence="12" id="KW-1185">Reference proteome</keyword>
<evidence type="ECO:0000256" key="8">
    <source>
        <dbReference type="RuleBase" id="RU365088"/>
    </source>
</evidence>
<feature type="transmembrane region" description="Helical" evidence="8">
    <location>
        <begin position="368"/>
        <end position="385"/>
    </location>
</feature>
<organism evidence="11 12">
    <name type="scientific">Niveispirillum lacus</name>
    <dbReference type="NCBI Taxonomy" id="1981099"/>
    <lineage>
        <taxon>Bacteria</taxon>
        <taxon>Pseudomonadati</taxon>
        <taxon>Pseudomonadota</taxon>
        <taxon>Alphaproteobacteria</taxon>
        <taxon>Rhodospirillales</taxon>
        <taxon>Azospirillaceae</taxon>
        <taxon>Niveispirillum</taxon>
    </lineage>
</organism>
<dbReference type="InterPro" id="IPR004812">
    <property type="entry name" value="Efflux_drug-R_Bcr/CmlA"/>
</dbReference>
<evidence type="ECO:0000256" key="7">
    <source>
        <dbReference type="ARBA" id="ARBA00023136"/>
    </source>
</evidence>
<feature type="transmembrane region" description="Helical" evidence="8">
    <location>
        <begin position="334"/>
        <end position="356"/>
    </location>
</feature>
<keyword evidence="6 8" id="KW-1133">Transmembrane helix</keyword>
<feature type="transmembrane region" description="Helical" evidence="8">
    <location>
        <begin position="189"/>
        <end position="208"/>
    </location>
</feature>
<feature type="compositionally biased region" description="Polar residues" evidence="9">
    <location>
        <begin position="1"/>
        <end position="16"/>
    </location>
</feature>